<evidence type="ECO:0000313" key="1">
    <source>
        <dbReference type="EMBL" id="DAA04199.1"/>
    </source>
</evidence>
<gene>
    <name evidence="1" type="ORF">HDC14619</name>
</gene>
<protein>
    <submittedName>
        <fullName evidence="1">HDC14619</fullName>
    </submittedName>
</protein>
<proteinExistence type="predicted"/>
<reference evidence="1" key="1">
    <citation type="journal article" date="2003" name="Genome Biol.">
        <title>An integrated gene annotation and transcriptional profiling approach towards the full gene content of the Drosophila genome.</title>
        <authorList>
            <person name="Hild M."/>
            <person name="Beckmann B."/>
            <person name="Haas S.A."/>
            <person name="Koch B."/>
            <person name="Solovyev V."/>
            <person name="Busold C."/>
            <person name="Fellenberg K."/>
            <person name="Boutros M."/>
            <person name="Vingron M."/>
            <person name="Sauer F."/>
            <person name="Hoheisel J.D."/>
            <person name="Paro R."/>
        </authorList>
    </citation>
    <scope>NUCLEOTIDE SEQUENCE</scope>
</reference>
<accession>Q6IJM2</accession>
<dbReference type="AlphaFoldDB" id="Q6IJM2"/>
<organism evidence="1">
    <name type="scientific">Drosophila melanogaster</name>
    <name type="common">Fruit fly</name>
    <dbReference type="NCBI Taxonomy" id="7227"/>
    <lineage>
        <taxon>Eukaryota</taxon>
        <taxon>Metazoa</taxon>
        <taxon>Ecdysozoa</taxon>
        <taxon>Arthropoda</taxon>
        <taxon>Hexapoda</taxon>
        <taxon>Insecta</taxon>
        <taxon>Pterygota</taxon>
        <taxon>Neoptera</taxon>
        <taxon>Endopterygota</taxon>
        <taxon>Diptera</taxon>
        <taxon>Brachycera</taxon>
        <taxon>Muscomorpha</taxon>
        <taxon>Ephydroidea</taxon>
        <taxon>Drosophilidae</taxon>
        <taxon>Drosophila</taxon>
        <taxon>Sophophora</taxon>
    </lineage>
</organism>
<sequence>MKRGVLQVLGKKLSNCQQSKSTGLIRSGGRSGWVHFANGFSNQIDAAKGSRAKAELRSKFMRDMANGKWRKC</sequence>
<dbReference type="EMBL" id="BK002694">
    <property type="protein sequence ID" value="DAA04199.1"/>
    <property type="molecule type" value="Genomic_DNA"/>
</dbReference>
<name>Q6IJM2_DROME</name>